<organism evidence="1 2">
    <name type="scientific">Steinernema carpocapsae</name>
    <name type="common">Entomopathogenic nematode</name>
    <dbReference type="NCBI Taxonomy" id="34508"/>
    <lineage>
        <taxon>Eukaryota</taxon>
        <taxon>Metazoa</taxon>
        <taxon>Ecdysozoa</taxon>
        <taxon>Nematoda</taxon>
        <taxon>Chromadorea</taxon>
        <taxon>Rhabditida</taxon>
        <taxon>Tylenchina</taxon>
        <taxon>Panagrolaimomorpha</taxon>
        <taxon>Strongyloidoidea</taxon>
        <taxon>Steinernematidae</taxon>
        <taxon>Steinernema</taxon>
    </lineage>
</organism>
<accession>A0A4U5MGL1</accession>
<reference evidence="1 2" key="1">
    <citation type="journal article" date="2015" name="Genome Biol.">
        <title>Comparative genomics of Steinernema reveals deeply conserved gene regulatory networks.</title>
        <authorList>
            <person name="Dillman A.R."/>
            <person name="Macchietto M."/>
            <person name="Porter C.F."/>
            <person name="Rogers A."/>
            <person name="Williams B."/>
            <person name="Antoshechkin I."/>
            <person name="Lee M.M."/>
            <person name="Goodwin Z."/>
            <person name="Lu X."/>
            <person name="Lewis E.E."/>
            <person name="Goodrich-Blair H."/>
            <person name="Stock S.P."/>
            <person name="Adams B.J."/>
            <person name="Sternberg P.W."/>
            <person name="Mortazavi A."/>
        </authorList>
    </citation>
    <scope>NUCLEOTIDE SEQUENCE [LARGE SCALE GENOMIC DNA]</scope>
    <source>
        <strain evidence="1 2">ALL</strain>
    </source>
</reference>
<dbReference type="AlphaFoldDB" id="A0A4U5MGL1"/>
<dbReference type="Proteomes" id="UP000298663">
    <property type="component" value="Unassembled WGS sequence"/>
</dbReference>
<evidence type="ECO:0000313" key="2">
    <source>
        <dbReference type="Proteomes" id="UP000298663"/>
    </source>
</evidence>
<sequence length="82" mass="9286">MAGLIDEKNEDSKGVQNSVITNYHRHPRYLGSGDLKDDITILEIECPPFNSEPFCSHGKEVLNLQPFTKVCRNSALRSRVVR</sequence>
<keyword evidence="2" id="KW-1185">Reference proteome</keyword>
<gene>
    <name evidence="1" type="ORF">L596_024387</name>
</gene>
<name>A0A4U5MGL1_STECR</name>
<evidence type="ECO:0000313" key="1">
    <source>
        <dbReference type="EMBL" id="TKR68397.1"/>
    </source>
</evidence>
<reference evidence="1 2" key="2">
    <citation type="journal article" date="2019" name="G3 (Bethesda)">
        <title>Hybrid Assembly of the Genome of the Entomopathogenic Nematode Steinernema carpocapsae Identifies the X-Chromosome.</title>
        <authorList>
            <person name="Serra L."/>
            <person name="Macchietto M."/>
            <person name="Macias-Munoz A."/>
            <person name="McGill C.J."/>
            <person name="Rodriguez I.M."/>
            <person name="Rodriguez B."/>
            <person name="Murad R."/>
            <person name="Mortazavi A."/>
        </authorList>
    </citation>
    <scope>NUCLEOTIDE SEQUENCE [LARGE SCALE GENOMIC DNA]</scope>
    <source>
        <strain evidence="1 2">ALL</strain>
    </source>
</reference>
<comment type="caution">
    <text evidence="1">The sequence shown here is derived from an EMBL/GenBank/DDBJ whole genome shotgun (WGS) entry which is preliminary data.</text>
</comment>
<proteinExistence type="predicted"/>
<dbReference type="EMBL" id="AZBU02000008">
    <property type="protein sequence ID" value="TKR68397.1"/>
    <property type="molecule type" value="Genomic_DNA"/>
</dbReference>
<protein>
    <submittedName>
        <fullName evidence="1">Uncharacterized protein</fullName>
    </submittedName>
</protein>